<accession>K6UXM1</accession>
<dbReference type="EMBL" id="BAHC01000006">
    <property type="protein sequence ID" value="GAB88143.1"/>
    <property type="molecule type" value="Genomic_DNA"/>
</dbReference>
<keyword evidence="2" id="KW-1185">Reference proteome</keyword>
<evidence type="ECO:0000313" key="2">
    <source>
        <dbReference type="Proteomes" id="UP000008363"/>
    </source>
</evidence>
<name>K6UXM1_9ACTN</name>
<comment type="caution">
    <text evidence="1">The sequence shown here is derived from an EMBL/GenBank/DDBJ whole genome shotgun (WGS) entry which is preliminary data.</text>
</comment>
<sequence length="61" mass="6619">MDLAGLARVARTAIRVDEVWMTGLSIPGLTSIDVFAHLSQNDFMMPALAIAATARLPSYDR</sequence>
<proteinExistence type="predicted"/>
<dbReference type="Proteomes" id="UP000008363">
    <property type="component" value="Unassembled WGS sequence"/>
</dbReference>
<gene>
    <name evidence="1" type="ORF">GORHZ_006_00120</name>
</gene>
<dbReference type="STRING" id="1108045.GORHZ_006_00120"/>
<organism evidence="1 2">
    <name type="scientific">Gordonia rhizosphera NBRC 16068</name>
    <dbReference type="NCBI Taxonomy" id="1108045"/>
    <lineage>
        <taxon>Bacteria</taxon>
        <taxon>Bacillati</taxon>
        <taxon>Actinomycetota</taxon>
        <taxon>Actinomycetes</taxon>
        <taxon>Mycobacteriales</taxon>
        <taxon>Gordoniaceae</taxon>
        <taxon>Gordonia</taxon>
    </lineage>
</organism>
<evidence type="ECO:0000313" key="1">
    <source>
        <dbReference type="EMBL" id="GAB88143.1"/>
    </source>
</evidence>
<protein>
    <submittedName>
        <fullName evidence="1">Uncharacterized protein</fullName>
    </submittedName>
</protein>
<reference evidence="1 2" key="1">
    <citation type="submission" date="2012-08" db="EMBL/GenBank/DDBJ databases">
        <title>Whole genome shotgun sequence of Gordonia rhizosphera NBRC 16068.</title>
        <authorList>
            <person name="Takarada H."/>
            <person name="Isaki S."/>
            <person name="Hosoyama A."/>
            <person name="Tsuchikane K."/>
            <person name="Katsumata H."/>
            <person name="Baba S."/>
            <person name="Ohji S."/>
            <person name="Yamazaki S."/>
            <person name="Fujita N."/>
        </authorList>
    </citation>
    <scope>NUCLEOTIDE SEQUENCE [LARGE SCALE GENOMIC DNA]</scope>
    <source>
        <strain evidence="1 2">NBRC 16068</strain>
    </source>
</reference>
<dbReference type="AlphaFoldDB" id="K6UXM1"/>